<dbReference type="PROSITE" id="PS51257">
    <property type="entry name" value="PROKAR_LIPOPROTEIN"/>
    <property type="match status" value="1"/>
</dbReference>
<feature type="chain" id="PRO_5016988364" evidence="1">
    <location>
        <begin position="20"/>
        <end position="510"/>
    </location>
</feature>
<feature type="signal peptide" evidence="1">
    <location>
        <begin position="1"/>
        <end position="19"/>
    </location>
</feature>
<dbReference type="Proteomes" id="UP000251993">
    <property type="component" value="Chromosome"/>
</dbReference>
<dbReference type="OrthoDB" id="843771at2"/>
<dbReference type="Pfam" id="PF12771">
    <property type="entry name" value="SusD-like_2"/>
    <property type="match status" value="1"/>
</dbReference>
<evidence type="ECO:0000313" key="2">
    <source>
        <dbReference type="EMBL" id="AXE17609.1"/>
    </source>
</evidence>
<accession>A0A344TG38</accession>
<evidence type="ECO:0000313" key="3">
    <source>
        <dbReference type="Proteomes" id="UP000251993"/>
    </source>
</evidence>
<dbReference type="KEGG" id="run:DR864_07615"/>
<gene>
    <name evidence="2" type="ORF">DR864_07615</name>
</gene>
<dbReference type="Gene3D" id="1.25.40.390">
    <property type="match status" value="1"/>
</dbReference>
<name>A0A344TG38_9BACT</name>
<dbReference type="AlphaFoldDB" id="A0A344TG38"/>
<keyword evidence="2" id="KW-0449">Lipoprotein</keyword>
<proteinExistence type="predicted"/>
<dbReference type="SUPFAM" id="SSF48452">
    <property type="entry name" value="TPR-like"/>
    <property type="match status" value="1"/>
</dbReference>
<dbReference type="InterPro" id="IPR041662">
    <property type="entry name" value="SusD-like_2"/>
</dbReference>
<dbReference type="RefSeq" id="WP_114066394.1">
    <property type="nucleotide sequence ID" value="NZ_CP030850.1"/>
</dbReference>
<evidence type="ECO:0000256" key="1">
    <source>
        <dbReference type="SAM" id="SignalP"/>
    </source>
</evidence>
<dbReference type="InterPro" id="IPR011990">
    <property type="entry name" value="TPR-like_helical_dom_sf"/>
</dbReference>
<reference evidence="2 3" key="1">
    <citation type="submission" date="2018-07" db="EMBL/GenBank/DDBJ databases">
        <title>Genome sequencing of Runella.</title>
        <authorList>
            <person name="Baek M.-G."/>
            <person name="Yi H."/>
        </authorList>
    </citation>
    <scope>NUCLEOTIDE SEQUENCE [LARGE SCALE GENOMIC DNA]</scope>
    <source>
        <strain evidence="2 3">HYN0085</strain>
    </source>
</reference>
<keyword evidence="3" id="KW-1185">Reference proteome</keyword>
<keyword evidence="1" id="KW-0732">Signal</keyword>
<sequence>MIRKLIILWALVFSLGSCTKDFETINVNPNAPSAVPLDYLLAQSTLFITGEGGDPGYRSWRTNFIYAAMMMQHMSSVEVGFYRGTVYTFQGDLSAAWFERAYPNSIKNLVNLIELSKKDPKQVNVLSMARILRVIEMGVLTDVYGDVPYSEAGYGALTGVFSPKYDAQKDIYADMLKELEEAGNALSASAYIPKTADLVFAGDINKWKRAANSLMLRFAMRMQKVDAAGAQAWAKKAADRGLMTGIEDSFGVKFANTGAGNNSNPNSWNMFPGGRGIVTADNIQWGKTYIEAMKTRKDPRLGVVSALKSGDKTPEKQVGLPIGTDATMLAALPAPLNARANYSRPAPNMYALENTQFVMTYTESELLKAEAIERGWVTGTAKTAYDNALKAGIKQINSYGGTLTDADAAAYLAANPYPVTGTLDAKMDAIHTEFWMSTASLLQHIESWANWRRTGYPKLTPVNYPGNETNGQIPRRLRYSQGEYGVNPGIDAANARQGADLFTTRMWWDK</sequence>
<organism evidence="2 3">
    <name type="scientific">Runella rosea</name>
    <dbReference type="NCBI Taxonomy" id="2259595"/>
    <lineage>
        <taxon>Bacteria</taxon>
        <taxon>Pseudomonadati</taxon>
        <taxon>Bacteroidota</taxon>
        <taxon>Cytophagia</taxon>
        <taxon>Cytophagales</taxon>
        <taxon>Spirosomataceae</taxon>
        <taxon>Runella</taxon>
    </lineage>
</organism>
<dbReference type="EMBL" id="CP030850">
    <property type="protein sequence ID" value="AXE17609.1"/>
    <property type="molecule type" value="Genomic_DNA"/>
</dbReference>
<protein>
    <submittedName>
        <fullName evidence="2">SusD/RagB family nutrient-binding outer membrane lipoprotein</fullName>
    </submittedName>
</protein>